<sequence length="276" mass="30417">MGNKQGTESGRPTPQSHPRSQSSRPQPTSRNNFSFPKMGNANTVKKHVEMASKTGTCQLAKLNLNEFPAEVEGLAGSLRMLDISENRIPTIPPSISQFTMIKSLQISSNRLSGLPSEIGVLKKLETLNVSDNQLSSLPSTITNLKSLKTLVLSQNQFSIFPTAVYALRALDSIDLSCNRITAVPDGISEIQAIEINLNQNQISVLSEDVADCPRLKVLRLEENCLEKAMITPKILKQSNIALLAIDGNLFPAKDFPHFDGYEEYQERYTATKKKMG</sequence>
<keyword evidence="6" id="KW-1185">Reference proteome</keyword>
<dbReference type="Pfam" id="PF23598">
    <property type="entry name" value="LRR_14"/>
    <property type="match status" value="1"/>
</dbReference>
<dbReference type="InterPro" id="IPR001611">
    <property type="entry name" value="Leu-rich_rpt"/>
</dbReference>
<evidence type="ECO:0000313" key="6">
    <source>
        <dbReference type="Proteomes" id="UP000593567"/>
    </source>
</evidence>
<dbReference type="EMBL" id="VXIV02002519">
    <property type="protein sequence ID" value="KAF6024893.1"/>
    <property type="molecule type" value="Genomic_DNA"/>
</dbReference>
<dbReference type="Gene3D" id="3.80.10.10">
    <property type="entry name" value="Ribonuclease Inhibitor"/>
    <property type="match status" value="2"/>
</dbReference>
<feature type="compositionally biased region" description="Polar residues" evidence="3">
    <location>
        <begin position="1"/>
        <end position="10"/>
    </location>
</feature>
<dbReference type="OrthoDB" id="1728874at2759"/>
<dbReference type="Proteomes" id="UP000593567">
    <property type="component" value="Unassembled WGS sequence"/>
</dbReference>
<keyword evidence="1" id="KW-0433">Leucine-rich repeat</keyword>
<gene>
    <name evidence="5" type="ORF">EB796_016803</name>
</gene>
<proteinExistence type="predicted"/>
<dbReference type="InterPro" id="IPR050216">
    <property type="entry name" value="LRR_domain-containing"/>
</dbReference>
<evidence type="ECO:0000313" key="5">
    <source>
        <dbReference type="EMBL" id="KAF6024893.1"/>
    </source>
</evidence>
<dbReference type="FunFam" id="3.80.10.10:FF:000230">
    <property type="entry name" value="Leucine-rich repeat-containing protein 57"/>
    <property type="match status" value="1"/>
</dbReference>
<dbReference type="PROSITE" id="PS51450">
    <property type="entry name" value="LRR"/>
    <property type="match status" value="2"/>
</dbReference>
<reference evidence="5" key="1">
    <citation type="submission" date="2020-06" db="EMBL/GenBank/DDBJ databases">
        <title>Draft genome of Bugula neritina, a colonial animal packing powerful symbionts and potential medicines.</title>
        <authorList>
            <person name="Rayko M."/>
        </authorList>
    </citation>
    <scope>NUCLEOTIDE SEQUENCE [LARGE SCALE GENOMIC DNA]</scope>
    <source>
        <strain evidence="5">Kwan_BN1</strain>
    </source>
</reference>
<protein>
    <submittedName>
        <fullName evidence="5">LRRC57</fullName>
    </submittedName>
</protein>
<organism evidence="5 6">
    <name type="scientific">Bugula neritina</name>
    <name type="common">Brown bryozoan</name>
    <name type="synonym">Sertularia neritina</name>
    <dbReference type="NCBI Taxonomy" id="10212"/>
    <lineage>
        <taxon>Eukaryota</taxon>
        <taxon>Metazoa</taxon>
        <taxon>Spiralia</taxon>
        <taxon>Lophotrochozoa</taxon>
        <taxon>Bryozoa</taxon>
        <taxon>Gymnolaemata</taxon>
        <taxon>Cheilostomatida</taxon>
        <taxon>Flustrina</taxon>
        <taxon>Buguloidea</taxon>
        <taxon>Bugulidae</taxon>
        <taxon>Bugula</taxon>
    </lineage>
</organism>
<keyword evidence="2" id="KW-0677">Repeat</keyword>
<evidence type="ECO:0000256" key="1">
    <source>
        <dbReference type="ARBA" id="ARBA00022614"/>
    </source>
</evidence>
<dbReference type="GO" id="GO:0005737">
    <property type="term" value="C:cytoplasm"/>
    <property type="evidence" value="ECO:0007669"/>
    <property type="project" value="TreeGrafter"/>
</dbReference>
<dbReference type="InterPro" id="IPR003591">
    <property type="entry name" value="Leu-rich_rpt_typical-subtyp"/>
</dbReference>
<name>A0A7J7JGF0_BUGNE</name>
<evidence type="ECO:0000256" key="3">
    <source>
        <dbReference type="SAM" id="MobiDB-lite"/>
    </source>
</evidence>
<dbReference type="SUPFAM" id="SSF52058">
    <property type="entry name" value="L domain-like"/>
    <property type="match status" value="1"/>
</dbReference>
<feature type="region of interest" description="Disordered" evidence="3">
    <location>
        <begin position="1"/>
        <end position="39"/>
    </location>
</feature>
<dbReference type="AlphaFoldDB" id="A0A7J7JGF0"/>
<dbReference type="SMART" id="SM00369">
    <property type="entry name" value="LRR_TYP"/>
    <property type="match status" value="4"/>
</dbReference>
<feature type="domain" description="Disease resistance R13L4/SHOC-2-like LRR" evidence="4">
    <location>
        <begin position="102"/>
        <end position="173"/>
    </location>
</feature>
<evidence type="ECO:0000256" key="2">
    <source>
        <dbReference type="ARBA" id="ARBA00022737"/>
    </source>
</evidence>
<comment type="caution">
    <text evidence="5">The sequence shown here is derived from an EMBL/GenBank/DDBJ whole genome shotgun (WGS) entry which is preliminary data.</text>
</comment>
<evidence type="ECO:0000259" key="4">
    <source>
        <dbReference type="Pfam" id="PF23598"/>
    </source>
</evidence>
<feature type="compositionally biased region" description="Low complexity" evidence="3">
    <location>
        <begin position="11"/>
        <end position="30"/>
    </location>
</feature>
<dbReference type="InterPro" id="IPR032675">
    <property type="entry name" value="LRR_dom_sf"/>
</dbReference>
<dbReference type="InterPro" id="IPR055414">
    <property type="entry name" value="LRR_R13L4/SHOC2-like"/>
</dbReference>
<dbReference type="Pfam" id="PF00560">
    <property type="entry name" value="LRR_1"/>
    <property type="match status" value="1"/>
</dbReference>
<accession>A0A7J7JGF0</accession>
<dbReference type="SMART" id="SM00364">
    <property type="entry name" value="LRR_BAC"/>
    <property type="match status" value="3"/>
</dbReference>
<dbReference type="PANTHER" id="PTHR48051">
    <property type="match status" value="1"/>
</dbReference>
<dbReference type="PANTHER" id="PTHR48051:SF62">
    <property type="entry name" value="LEUCINE-RICH REPEAT-CONTAINING PROTEIN 57"/>
    <property type="match status" value="1"/>
</dbReference>